<sequence>MEYSNEARVHHCSYAELSQTLDNHRYEYCHEGSLDLLTEPNHPLYTRIQTLQIASTIVLLAAGQDFLKEAGQILAGMDQSEVQVRLLEEDNEIMKADLAVLALEEGFVRSRPRESRE</sequence>
<name>A0AAV9JZ37_9PEZI</name>
<dbReference type="EMBL" id="JAVFHQ010000001">
    <property type="protein sequence ID" value="KAK4550635.1"/>
    <property type="molecule type" value="Genomic_DNA"/>
</dbReference>
<evidence type="ECO:0000313" key="2">
    <source>
        <dbReference type="Proteomes" id="UP001324427"/>
    </source>
</evidence>
<reference evidence="1 2" key="1">
    <citation type="submission" date="2021-11" db="EMBL/GenBank/DDBJ databases">
        <title>Black yeast isolated from Biological Soil Crust.</title>
        <authorList>
            <person name="Kurbessoian T."/>
        </authorList>
    </citation>
    <scope>NUCLEOTIDE SEQUENCE [LARGE SCALE GENOMIC DNA]</scope>
    <source>
        <strain evidence="1 2">CCFEE 5522</strain>
    </source>
</reference>
<comment type="caution">
    <text evidence="1">The sequence shown here is derived from an EMBL/GenBank/DDBJ whole genome shotgun (WGS) entry which is preliminary data.</text>
</comment>
<organism evidence="1 2">
    <name type="scientific">Oleoguttula mirabilis</name>
    <dbReference type="NCBI Taxonomy" id="1507867"/>
    <lineage>
        <taxon>Eukaryota</taxon>
        <taxon>Fungi</taxon>
        <taxon>Dikarya</taxon>
        <taxon>Ascomycota</taxon>
        <taxon>Pezizomycotina</taxon>
        <taxon>Dothideomycetes</taxon>
        <taxon>Dothideomycetidae</taxon>
        <taxon>Mycosphaerellales</taxon>
        <taxon>Teratosphaeriaceae</taxon>
        <taxon>Oleoguttula</taxon>
    </lineage>
</organism>
<gene>
    <name evidence="1" type="ORF">LTR36_000214</name>
</gene>
<evidence type="ECO:0000313" key="1">
    <source>
        <dbReference type="EMBL" id="KAK4550635.1"/>
    </source>
</evidence>
<keyword evidence="2" id="KW-1185">Reference proteome</keyword>
<proteinExistence type="predicted"/>
<protein>
    <submittedName>
        <fullName evidence="1">Uncharacterized protein</fullName>
    </submittedName>
</protein>
<dbReference type="Proteomes" id="UP001324427">
    <property type="component" value="Unassembled WGS sequence"/>
</dbReference>
<dbReference type="AlphaFoldDB" id="A0AAV9JZ37"/>
<accession>A0AAV9JZ37</accession>